<dbReference type="Proteomes" id="UP000186922">
    <property type="component" value="Unassembled WGS sequence"/>
</dbReference>
<protein>
    <recommendedName>
        <fullName evidence="8">Phosphatase and actin regulator</fullName>
    </recommendedName>
</protein>
<sequence>MTKRFKLSVNGPSSAKGRVEGSRTLPISFGRKLESTESGTDGKDEAAAEETVLEEVNDGNITSTAINSPLSPDLSTGAPVAKSSSSSSRFATLRKWFKPWKWRRSKRNGEMRSKGAEMEDVDGIGATVVANRPSERILNQSLSDTIAFGSGQNQVSQKSSFPILNDTAVPPISVADVKLTLNSTKSSVQSNSHTTSTSSPVVKKGIRIQESSQATTVYNGKGDDGSNSPLRGPRDSKNSPVAQNSPLYKYTTETSVVRSQPLVVPAPVNGRNDSQDSPKPSSLKSRLVGFGVAPDSPRNGSPVINNFESTTPRFAAMNGSSSGMEGNQEAQNEGSPSKLTSRRRQGIVGEAPTSQLVRKSSPTDQDNLSPRNNASGDFVASRFGAVPAVIETPADAKPSSAFVDNDDEQSDESTDSFDESDSDNETTGLGKKVMRKDSLAIHLEAKRTGRRLSEVRVGREVVPGNERKAELSEIGNRLQRKLSLRPTAEDLAQRNILREDEKFDMKERRESLARKLSFRPTIEQLKELKIIRFNDYVEMSQVEEWDRRADKPWTRLTPKDKAAIRKELNDFKKEEMEVHEQSKQYTRFHRP</sequence>
<evidence type="ECO:0000313" key="6">
    <source>
        <dbReference type="EMBL" id="GAU99270.1"/>
    </source>
</evidence>
<proteinExistence type="inferred from homology"/>
<dbReference type="InterPro" id="IPR004018">
    <property type="entry name" value="RPEL_repeat"/>
</dbReference>
<feature type="compositionally biased region" description="Acidic residues" evidence="5">
    <location>
        <begin position="47"/>
        <end position="57"/>
    </location>
</feature>
<evidence type="ECO:0000313" key="7">
    <source>
        <dbReference type="Proteomes" id="UP000186922"/>
    </source>
</evidence>
<dbReference type="SMART" id="SM00707">
    <property type="entry name" value="RPEL"/>
    <property type="match status" value="2"/>
</dbReference>
<feature type="region of interest" description="Disordered" evidence="5">
    <location>
        <begin position="184"/>
        <end position="378"/>
    </location>
</feature>
<evidence type="ECO:0000256" key="5">
    <source>
        <dbReference type="SAM" id="MobiDB-lite"/>
    </source>
</evidence>
<keyword evidence="7" id="KW-1185">Reference proteome</keyword>
<evidence type="ECO:0008006" key="8">
    <source>
        <dbReference type="Google" id="ProtNLM"/>
    </source>
</evidence>
<dbReference type="OrthoDB" id="5563016at2759"/>
<name>A0A1D1VEF0_RAMVA</name>
<feature type="compositionally biased region" description="Polar residues" evidence="5">
    <location>
        <begin position="238"/>
        <end position="258"/>
    </location>
</feature>
<dbReference type="PANTHER" id="PTHR12751:SF18">
    <property type="entry name" value="PHOSPHATASE AND ACTIN REGULATOR 1"/>
    <property type="match status" value="1"/>
</dbReference>
<dbReference type="PROSITE" id="PS51073">
    <property type="entry name" value="RPEL"/>
    <property type="match status" value="2"/>
</dbReference>
<dbReference type="Gene3D" id="6.10.140.2130">
    <property type="match status" value="1"/>
</dbReference>
<dbReference type="EMBL" id="BDGG01000005">
    <property type="protein sequence ID" value="GAU99270.1"/>
    <property type="molecule type" value="Genomic_DNA"/>
</dbReference>
<feature type="compositionally biased region" description="Polar residues" evidence="5">
    <location>
        <begin position="298"/>
        <end position="339"/>
    </location>
</feature>
<feature type="compositionally biased region" description="Acidic residues" evidence="5">
    <location>
        <begin position="404"/>
        <end position="424"/>
    </location>
</feature>
<keyword evidence="2" id="KW-0677">Repeat</keyword>
<feature type="compositionally biased region" description="Polar residues" evidence="5">
    <location>
        <begin position="59"/>
        <end position="74"/>
    </location>
</feature>
<dbReference type="Gene3D" id="6.10.140.1750">
    <property type="match status" value="1"/>
</dbReference>
<accession>A0A1D1VEF0</accession>
<keyword evidence="3" id="KW-0009">Actin-binding</keyword>
<evidence type="ECO:0000256" key="4">
    <source>
        <dbReference type="PROSITE-ProRule" id="PRU00401"/>
    </source>
</evidence>
<gene>
    <name evidence="6" type="primary">RvY_10296-1</name>
    <name evidence="6" type="synonym">RvY_10296.1</name>
    <name evidence="6" type="ORF">RvY_10296</name>
</gene>
<dbReference type="Pfam" id="PF02755">
    <property type="entry name" value="RPEL"/>
    <property type="match status" value="1"/>
</dbReference>
<dbReference type="GO" id="GO:0030036">
    <property type="term" value="P:actin cytoskeleton organization"/>
    <property type="evidence" value="ECO:0007669"/>
    <property type="project" value="TreeGrafter"/>
</dbReference>
<feature type="compositionally biased region" description="Polar residues" evidence="5">
    <location>
        <begin position="184"/>
        <end position="200"/>
    </location>
</feature>
<dbReference type="GO" id="GO:0003779">
    <property type="term" value="F:actin binding"/>
    <property type="evidence" value="ECO:0007669"/>
    <property type="project" value="UniProtKB-KW"/>
</dbReference>
<feature type="compositionally biased region" description="Polar residues" evidence="5">
    <location>
        <begin position="271"/>
        <end position="284"/>
    </location>
</feature>
<dbReference type="STRING" id="947166.A0A1D1VEF0"/>
<feature type="repeat" description="RPEL" evidence="4">
    <location>
        <begin position="510"/>
        <end position="535"/>
    </location>
</feature>
<evidence type="ECO:0000256" key="1">
    <source>
        <dbReference type="ARBA" id="ARBA00009795"/>
    </source>
</evidence>
<comment type="similarity">
    <text evidence="1">Belongs to the phosphatase and actin regulator family.</text>
</comment>
<comment type="caution">
    <text evidence="6">The sequence shown here is derived from an EMBL/GenBank/DDBJ whole genome shotgun (WGS) entry which is preliminary data.</text>
</comment>
<evidence type="ECO:0000256" key="2">
    <source>
        <dbReference type="ARBA" id="ARBA00022737"/>
    </source>
</evidence>
<feature type="compositionally biased region" description="Polar residues" evidence="5">
    <location>
        <begin position="209"/>
        <end position="218"/>
    </location>
</feature>
<evidence type="ECO:0000256" key="3">
    <source>
        <dbReference type="ARBA" id="ARBA00023203"/>
    </source>
</evidence>
<organism evidence="6 7">
    <name type="scientific">Ramazzottius varieornatus</name>
    <name type="common">Water bear</name>
    <name type="synonym">Tardigrade</name>
    <dbReference type="NCBI Taxonomy" id="947166"/>
    <lineage>
        <taxon>Eukaryota</taxon>
        <taxon>Metazoa</taxon>
        <taxon>Ecdysozoa</taxon>
        <taxon>Tardigrada</taxon>
        <taxon>Eutardigrada</taxon>
        <taxon>Parachela</taxon>
        <taxon>Hypsibioidea</taxon>
        <taxon>Ramazzottiidae</taxon>
        <taxon>Ramazzottius</taxon>
    </lineage>
</organism>
<feature type="repeat" description="RPEL" evidence="4">
    <location>
        <begin position="476"/>
        <end position="501"/>
    </location>
</feature>
<feature type="compositionally biased region" description="Basic and acidic residues" evidence="5">
    <location>
        <begin position="31"/>
        <end position="46"/>
    </location>
</feature>
<feature type="region of interest" description="Disordered" evidence="5">
    <location>
        <begin position="1"/>
        <end position="84"/>
    </location>
</feature>
<feature type="compositionally biased region" description="Polar residues" evidence="5">
    <location>
        <begin position="352"/>
        <end position="375"/>
    </location>
</feature>
<dbReference type="AlphaFoldDB" id="A0A1D1VEF0"/>
<reference evidence="6 7" key="1">
    <citation type="journal article" date="2016" name="Nat. Commun.">
        <title>Extremotolerant tardigrade genome and improved radiotolerance of human cultured cells by tardigrade-unique protein.</title>
        <authorList>
            <person name="Hashimoto T."/>
            <person name="Horikawa D.D."/>
            <person name="Saito Y."/>
            <person name="Kuwahara H."/>
            <person name="Kozuka-Hata H."/>
            <person name="Shin-I T."/>
            <person name="Minakuchi Y."/>
            <person name="Ohishi K."/>
            <person name="Motoyama A."/>
            <person name="Aizu T."/>
            <person name="Enomoto A."/>
            <person name="Kondo K."/>
            <person name="Tanaka S."/>
            <person name="Hara Y."/>
            <person name="Koshikawa S."/>
            <person name="Sagara H."/>
            <person name="Miura T."/>
            <person name="Yokobori S."/>
            <person name="Miyagawa K."/>
            <person name="Suzuki Y."/>
            <person name="Kubo T."/>
            <person name="Oyama M."/>
            <person name="Kohara Y."/>
            <person name="Fujiyama A."/>
            <person name="Arakawa K."/>
            <person name="Katayama T."/>
            <person name="Toyoda A."/>
            <person name="Kunieda T."/>
        </authorList>
    </citation>
    <scope>NUCLEOTIDE SEQUENCE [LARGE SCALE GENOMIC DNA]</scope>
    <source>
        <strain evidence="6 7">YOKOZUNA-1</strain>
    </source>
</reference>
<feature type="region of interest" description="Disordered" evidence="5">
    <location>
        <begin position="390"/>
        <end position="435"/>
    </location>
</feature>
<dbReference type="PANTHER" id="PTHR12751">
    <property type="entry name" value="PHOSPHATASE AND ACTIN REGULATOR PHACTR"/>
    <property type="match status" value="1"/>
</dbReference>